<evidence type="ECO:0000313" key="1">
    <source>
        <dbReference type="EMBL" id="EYC39504.1"/>
    </source>
</evidence>
<dbReference type="Proteomes" id="UP000024635">
    <property type="component" value="Unassembled WGS sequence"/>
</dbReference>
<comment type="caution">
    <text evidence="1">The sequence shown here is derived from an EMBL/GenBank/DDBJ whole genome shotgun (WGS) entry which is preliminary data.</text>
</comment>
<evidence type="ECO:0000313" key="2">
    <source>
        <dbReference type="Proteomes" id="UP000024635"/>
    </source>
</evidence>
<gene>
    <name evidence="1" type="primary">Acey_s0653.g1172</name>
    <name evidence="1" type="ORF">Y032_0653g1172</name>
</gene>
<evidence type="ECO:0008006" key="3">
    <source>
        <dbReference type="Google" id="ProtNLM"/>
    </source>
</evidence>
<dbReference type="EMBL" id="JARK01000253">
    <property type="protein sequence ID" value="EYC39504.1"/>
    <property type="molecule type" value="Genomic_DNA"/>
</dbReference>
<accession>A0A016WI82</accession>
<dbReference type="AlphaFoldDB" id="A0A016WI82"/>
<name>A0A016WI82_9BILA</name>
<dbReference type="OrthoDB" id="410104at2759"/>
<keyword evidence="2" id="KW-1185">Reference proteome</keyword>
<protein>
    <recommendedName>
        <fullName evidence="3">Reverse transcriptase domain-containing protein</fullName>
    </recommendedName>
</protein>
<reference evidence="2" key="1">
    <citation type="journal article" date="2015" name="Nat. Genet.">
        <title>The genome and transcriptome of the zoonotic hookworm Ancylostoma ceylanicum identify infection-specific gene families.</title>
        <authorList>
            <person name="Schwarz E.M."/>
            <person name="Hu Y."/>
            <person name="Antoshechkin I."/>
            <person name="Miller M.M."/>
            <person name="Sternberg P.W."/>
            <person name="Aroian R.V."/>
        </authorList>
    </citation>
    <scope>NUCLEOTIDE SEQUENCE</scope>
    <source>
        <strain evidence="2">HY135</strain>
    </source>
</reference>
<organism evidence="1 2">
    <name type="scientific">Ancylostoma ceylanicum</name>
    <dbReference type="NCBI Taxonomy" id="53326"/>
    <lineage>
        <taxon>Eukaryota</taxon>
        <taxon>Metazoa</taxon>
        <taxon>Ecdysozoa</taxon>
        <taxon>Nematoda</taxon>
        <taxon>Chromadorea</taxon>
        <taxon>Rhabditida</taxon>
        <taxon>Rhabditina</taxon>
        <taxon>Rhabditomorpha</taxon>
        <taxon>Strongyloidea</taxon>
        <taxon>Ancylostomatidae</taxon>
        <taxon>Ancylostomatinae</taxon>
        <taxon>Ancylostoma</taxon>
    </lineage>
</organism>
<sequence length="188" mass="21433">MPAVLRSIVYELFMRVTLNRIERTLDEGQPCEQAGFQEGFSTIDHMHTVTRLIEVPREYKMPNCLTSINLKEVFDPFETEAVLEPPCNWDALGQCIRIFRESTTTSQPKFRHSMVTSSSTSEEGFDRATLPKPFTSTLENIVRTLDRESMVVRIDGRLPHHLSFADNIVLTTPTISQTEHMLAESDDA</sequence>
<proteinExistence type="predicted"/>